<sequence>MRKGAASVGAAAVGRRWVLRWEEAVKGTPAGKVRMASPKLVVEGIGCCCVAWWRPALMTLWAAVCWLRPCSVVGEERKSAERGKTWCVAGEGGDGCGRKEALGSCGEESFQPGGWGPRENGRKRMIWFSERMEMGALVL</sequence>
<organism evidence="1 2">
    <name type="scientific">Populus trichocarpa</name>
    <name type="common">Western balsam poplar</name>
    <name type="synonym">Populus balsamifera subsp. trichocarpa</name>
    <dbReference type="NCBI Taxonomy" id="3694"/>
    <lineage>
        <taxon>Eukaryota</taxon>
        <taxon>Viridiplantae</taxon>
        <taxon>Streptophyta</taxon>
        <taxon>Embryophyta</taxon>
        <taxon>Tracheophyta</taxon>
        <taxon>Spermatophyta</taxon>
        <taxon>Magnoliopsida</taxon>
        <taxon>eudicotyledons</taxon>
        <taxon>Gunneridae</taxon>
        <taxon>Pentapetalae</taxon>
        <taxon>rosids</taxon>
        <taxon>fabids</taxon>
        <taxon>Malpighiales</taxon>
        <taxon>Salicaceae</taxon>
        <taxon>Saliceae</taxon>
        <taxon>Populus</taxon>
    </lineage>
</organism>
<protein>
    <submittedName>
        <fullName evidence="1">Uncharacterized protein</fullName>
    </submittedName>
</protein>
<accession>A0ACC0T5Y9</accession>
<dbReference type="Proteomes" id="UP000006729">
    <property type="component" value="Chromosome 4"/>
</dbReference>
<dbReference type="EMBL" id="CM009293">
    <property type="protein sequence ID" value="KAI9396969.1"/>
    <property type="molecule type" value="Genomic_DNA"/>
</dbReference>
<gene>
    <name evidence="1" type="ORF">POPTR_004G212751v4</name>
</gene>
<name>A0ACC0T5Y9_POPTR</name>
<comment type="caution">
    <text evidence="1">The sequence shown here is derived from an EMBL/GenBank/DDBJ whole genome shotgun (WGS) entry which is preliminary data.</text>
</comment>
<evidence type="ECO:0000313" key="2">
    <source>
        <dbReference type="Proteomes" id="UP000006729"/>
    </source>
</evidence>
<proteinExistence type="predicted"/>
<reference evidence="1 2" key="1">
    <citation type="journal article" date="2006" name="Science">
        <title>The genome of black cottonwood, Populus trichocarpa (Torr. &amp; Gray).</title>
        <authorList>
            <person name="Tuskan G.A."/>
            <person name="Difazio S."/>
            <person name="Jansson S."/>
            <person name="Bohlmann J."/>
            <person name="Grigoriev I."/>
            <person name="Hellsten U."/>
            <person name="Putnam N."/>
            <person name="Ralph S."/>
            <person name="Rombauts S."/>
            <person name="Salamov A."/>
            <person name="Schein J."/>
            <person name="Sterck L."/>
            <person name="Aerts A."/>
            <person name="Bhalerao R.R."/>
            <person name="Bhalerao R.P."/>
            <person name="Blaudez D."/>
            <person name="Boerjan W."/>
            <person name="Brun A."/>
            <person name="Brunner A."/>
            <person name="Busov V."/>
            <person name="Campbell M."/>
            <person name="Carlson J."/>
            <person name="Chalot M."/>
            <person name="Chapman J."/>
            <person name="Chen G.L."/>
            <person name="Cooper D."/>
            <person name="Coutinho P.M."/>
            <person name="Couturier J."/>
            <person name="Covert S."/>
            <person name="Cronk Q."/>
            <person name="Cunningham R."/>
            <person name="Davis J."/>
            <person name="Degroeve S."/>
            <person name="Dejardin A."/>
            <person name="Depamphilis C."/>
            <person name="Detter J."/>
            <person name="Dirks B."/>
            <person name="Dubchak I."/>
            <person name="Duplessis S."/>
            <person name="Ehlting J."/>
            <person name="Ellis B."/>
            <person name="Gendler K."/>
            <person name="Goodstein D."/>
            <person name="Gribskov M."/>
            <person name="Grimwood J."/>
            <person name="Groover A."/>
            <person name="Gunter L."/>
            <person name="Hamberger B."/>
            <person name="Heinze B."/>
            <person name="Helariutta Y."/>
            <person name="Henrissat B."/>
            <person name="Holligan D."/>
            <person name="Holt R."/>
            <person name="Huang W."/>
            <person name="Islam-Faridi N."/>
            <person name="Jones S."/>
            <person name="Jones-Rhoades M."/>
            <person name="Jorgensen R."/>
            <person name="Joshi C."/>
            <person name="Kangasjarvi J."/>
            <person name="Karlsson J."/>
            <person name="Kelleher C."/>
            <person name="Kirkpatrick R."/>
            <person name="Kirst M."/>
            <person name="Kohler A."/>
            <person name="Kalluri U."/>
            <person name="Larimer F."/>
            <person name="Leebens-Mack J."/>
            <person name="Leple J.C."/>
            <person name="Locascio P."/>
            <person name="Lou Y."/>
            <person name="Lucas S."/>
            <person name="Martin F."/>
            <person name="Montanini B."/>
            <person name="Napoli C."/>
            <person name="Nelson D.R."/>
            <person name="Nelson C."/>
            <person name="Nieminen K."/>
            <person name="Nilsson O."/>
            <person name="Pereda V."/>
            <person name="Peter G."/>
            <person name="Philippe R."/>
            <person name="Pilate G."/>
            <person name="Poliakov A."/>
            <person name="Razumovskaya J."/>
            <person name="Richardson P."/>
            <person name="Rinaldi C."/>
            <person name="Ritland K."/>
            <person name="Rouze P."/>
            <person name="Ryaboy D."/>
            <person name="Schmutz J."/>
            <person name="Schrader J."/>
            <person name="Segerman B."/>
            <person name="Shin H."/>
            <person name="Siddiqui A."/>
            <person name="Sterky F."/>
            <person name="Terry A."/>
            <person name="Tsai C.J."/>
            <person name="Uberbacher E."/>
            <person name="Unneberg P."/>
            <person name="Vahala J."/>
            <person name="Wall K."/>
            <person name="Wessler S."/>
            <person name="Yang G."/>
            <person name="Yin T."/>
            <person name="Douglas C."/>
            <person name="Marra M."/>
            <person name="Sandberg G."/>
            <person name="Van de Peer Y."/>
            <person name="Rokhsar D."/>
        </authorList>
    </citation>
    <scope>NUCLEOTIDE SEQUENCE [LARGE SCALE GENOMIC DNA]</scope>
    <source>
        <strain evidence="2">cv. Nisqually</strain>
    </source>
</reference>
<evidence type="ECO:0000313" key="1">
    <source>
        <dbReference type="EMBL" id="KAI9396969.1"/>
    </source>
</evidence>
<keyword evidence="2" id="KW-1185">Reference proteome</keyword>